<keyword evidence="3" id="KW-0697">Rotamase</keyword>
<dbReference type="SMART" id="SM01065">
    <property type="entry name" value="CBM_2"/>
    <property type="match status" value="1"/>
</dbReference>
<dbReference type="SUPFAM" id="SSF48452">
    <property type="entry name" value="TPR-like"/>
    <property type="match status" value="1"/>
</dbReference>
<evidence type="ECO:0000256" key="4">
    <source>
        <dbReference type="ARBA" id="ARBA00023235"/>
    </source>
</evidence>
<dbReference type="SUPFAM" id="SSF49452">
    <property type="entry name" value="Starch-binding domain-like"/>
    <property type="match status" value="1"/>
</dbReference>
<reference evidence="8" key="1">
    <citation type="submission" date="2021-01" db="EMBL/GenBank/DDBJ databases">
        <authorList>
            <person name="Corre E."/>
            <person name="Pelletier E."/>
            <person name="Niang G."/>
            <person name="Scheremetjew M."/>
            <person name="Finn R."/>
            <person name="Kale V."/>
            <person name="Holt S."/>
            <person name="Cochrane G."/>
            <person name="Meng A."/>
            <person name="Brown T."/>
            <person name="Cohen L."/>
        </authorList>
    </citation>
    <scope>NUCLEOTIDE SEQUENCE</scope>
    <source>
        <strain evidence="8">CCMP2222</strain>
    </source>
</reference>
<dbReference type="GO" id="GO:0003755">
    <property type="term" value="F:peptidyl-prolyl cis-trans isomerase activity"/>
    <property type="evidence" value="ECO:0007669"/>
    <property type="project" value="UniProtKB-EC"/>
</dbReference>
<dbReference type="GO" id="GO:2001070">
    <property type="term" value="F:starch binding"/>
    <property type="evidence" value="ECO:0007669"/>
    <property type="project" value="InterPro"/>
</dbReference>
<dbReference type="InterPro" id="IPR013784">
    <property type="entry name" value="Carb-bd-like_fold"/>
</dbReference>
<evidence type="ECO:0000256" key="3">
    <source>
        <dbReference type="ARBA" id="ARBA00023110"/>
    </source>
</evidence>
<proteinExistence type="predicted"/>
<dbReference type="InterPro" id="IPR011990">
    <property type="entry name" value="TPR-like_helical_dom_sf"/>
</dbReference>
<feature type="region of interest" description="Disordered" evidence="6">
    <location>
        <begin position="77"/>
        <end position="99"/>
    </location>
</feature>
<dbReference type="PROSITE" id="PS51166">
    <property type="entry name" value="CBM20"/>
    <property type="match status" value="1"/>
</dbReference>
<dbReference type="InterPro" id="IPR019734">
    <property type="entry name" value="TPR_rpt"/>
</dbReference>
<dbReference type="PROSITE" id="PS50005">
    <property type="entry name" value="TPR"/>
    <property type="match status" value="1"/>
</dbReference>
<feature type="domain" description="CBM20" evidence="7">
    <location>
        <begin position="97"/>
        <end position="216"/>
    </location>
</feature>
<dbReference type="InterPro" id="IPR013783">
    <property type="entry name" value="Ig-like_fold"/>
</dbReference>
<dbReference type="PANTHER" id="PTHR46512:SF9">
    <property type="entry name" value="PEPTIDYLPROLYL ISOMERASE"/>
    <property type="match status" value="1"/>
</dbReference>
<comment type="catalytic activity">
    <reaction evidence="1">
        <text>[protein]-peptidylproline (omega=180) = [protein]-peptidylproline (omega=0)</text>
        <dbReference type="Rhea" id="RHEA:16237"/>
        <dbReference type="Rhea" id="RHEA-COMP:10747"/>
        <dbReference type="Rhea" id="RHEA-COMP:10748"/>
        <dbReference type="ChEBI" id="CHEBI:83833"/>
        <dbReference type="ChEBI" id="CHEBI:83834"/>
        <dbReference type="EC" id="5.2.1.8"/>
    </reaction>
</comment>
<evidence type="ECO:0000256" key="5">
    <source>
        <dbReference type="PROSITE-ProRule" id="PRU00339"/>
    </source>
</evidence>
<protein>
    <recommendedName>
        <fullName evidence="2">peptidylprolyl isomerase</fullName>
        <ecNumber evidence="2">5.2.1.8</ecNumber>
    </recommendedName>
</protein>
<dbReference type="EC" id="5.2.1.8" evidence="2"/>
<dbReference type="AlphaFoldDB" id="A0A7S2BXQ5"/>
<dbReference type="Pfam" id="PF00686">
    <property type="entry name" value="CBM_20"/>
    <property type="match status" value="1"/>
</dbReference>
<organism evidence="8">
    <name type="scientific">Alexandrium andersonii</name>
    <dbReference type="NCBI Taxonomy" id="327968"/>
    <lineage>
        <taxon>Eukaryota</taxon>
        <taxon>Sar</taxon>
        <taxon>Alveolata</taxon>
        <taxon>Dinophyceae</taxon>
        <taxon>Gonyaulacales</taxon>
        <taxon>Pyrocystaceae</taxon>
        <taxon>Alexandrium</taxon>
    </lineage>
</organism>
<keyword evidence="5" id="KW-0802">TPR repeat</keyword>
<dbReference type="SMART" id="SM00028">
    <property type="entry name" value="TPR"/>
    <property type="match status" value="1"/>
</dbReference>
<evidence type="ECO:0000256" key="6">
    <source>
        <dbReference type="SAM" id="MobiDB-lite"/>
    </source>
</evidence>
<dbReference type="Gene3D" id="1.25.40.10">
    <property type="entry name" value="Tetratricopeptide repeat domain"/>
    <property type="match status" value="1"/>
</dbReference>
<dbReference type="PANTHER" id="PTHR46512">
    <property type="entry name" value="PEPTIDYLPROLYL ISOMERASE"/>
    <property type="match status" value="1"/>
</dbReference>
<dbReference type="EMBL" id="HBGQ01028613">
    <property type="protein sequence ID" value="CAD9409901.1"/>
    <property type="molecule type" value="Transcribed_RNA"/>
</dbReference>
<dbReference type="InterPro" id="IPR002044">
    <property type="entry name" value="CBM20"/>
</dbReference>
<sequence length="223" mass="25049">MKDDRNNIKAIFRRAKAHFERGEHVEAQQDIERLLELDPGNSEAKALLPQVKRAQKLADKESKSTFAKMCKGFGKVGFGKENKKPEPSPAQEEPEEERNMDVAAVTFRIDHKIEEGETLHVVGSIDLLGAWDTSRALPLVRQPAKRNLEALMAGKPQPECHIWEACIDIPVAEGRVEYKYVLRGPAGDKQEEGDKHILQLAGMGGSRCRCADFWRKSLLPPED</sequence>
<evidence type="ECO:0000256" key="1">
    <source>
        <dbReference type="ARBA" id="ARBA00000971"/>
    </source>
</evidence>
<dbReference type="InterPro" id="IPR050754">
    <property type="entry name" value="FKBP4/5/8-like"/>
</dbReference>
<feature type="repeat" description="TPR" evidence="5">
    <location>
        <begin position="8"/>
        <end position="41"/>
    </location>
</feature>
<evidence type="ECO:0000313" key="8">
    <source>
        <dbReference type="EMBL" id="CAD9409901.1"/>
    </source>
</evidence>
<gene>
    <name evidence="8" type="ORF">AAND1436_LOCUS14140</name>
</gene>
<evidence type="ECO:0000256" key="2">
    <source>
        <dbReference type="ARBA" id="ARBA00013194"/>
    </source>
</evidence>
<name>A0A7S2BXQ5_9DINO</name>
<keyword evidence="4" id="KW-0413">Isomerase</keyword>
<dbReference type="Gene3D" id="2.60.40.10">
    <property type="entry name" value="Immunoglobulins"/>
    <property type="match status" value="1"/>
</dbReference>
<evidence type="ECO:0000259" key="7">
    <source>
        <dbReference type="PROSITE" id="PS51166"/>
    </source>
</evidence>
<accession>A0A7S2BXQ5</accession>